<dbReference type="AlphaFoldDB" id="A0A8J2PG69"/>
<protein>
    <submittedName>
        <fullName evidence="3">Uncharacterized protein</fullName>
    </submittedName>
</protein>
<organism evidence="3 4">
    <name type="scientific">Allacma fusca</name>
    <dbReference type="NCBI Taxonomy" id="39272"/>
    <lineage>
        <taxon>Eukaryota</taxon>
        <taxon>Metazoa</taxon>
        <taxon>Ecdysozoa</taxon>
        <taxon>Arthropoda</taxon>
        <taxon>Hexapoda</taxon>
        <taxon>Collembola</taxon>
        <taxon>Symphypleona</taxon>
        <taxon>Sminthuridae</taxon>
        <taxon>Allacma</taxon>
    </lineage>
</organism>
<name>A0A8J2PG69_9HEXA</name>
<proteinExistence type="predicted"/>
<comment type="caution">
    <text evidence="3">The sequence shown here is derived from an EMBL/GenBank/DDBJ whole genome shotgun (WGS) entry which is preliminary data.</text>
</comment>
<feature type="transmembrane region" description="Helical" evidence="2">
    <location>
        <begin position="29"/>
        <end position="54"/>
    </location>
</feature>
<feature type="region of interest" description="Disordered" evidence="1">
    <location>
        <begin position="79"/>
        <end position="99"/>
    </location>
</feature>
<evidence type="ECO:0000313" key="3">
    <source>
        <dbReference type="EMBL" id="CAG7821023.1"/>
    </source>
</evidence>
<evidence type="ECO:0000313" key="4">
    <source>
        <dbReference type="Proteomes" id="UP000708208"/>
    </source>
</evidence>
<evidence type="ECO:0000256" key="1">
    <source>
        <dbReference type="SAM" id="MobiDB-lite"/>
    </source>
</evidence>
<keyword evidence="2" id="KW-0472">Membrane</keyword>
<sequence>MSCGFECIPGLSRENMIEFFRPKYSIFEAILAIMGGIKIALIIFLCVGICSASWHNSSSHLSRGRRGFYPPGFATVSPSTSTSTTTGLPTGSTTFATTTEGASTTPDECACVCT</sequence>
<keyword evidence="2" id="KW-1133">Transmembrane helix</keyword>
<dbReference type="Proteomes" id="UP000708208">
    <property type="component" value="Unassembled WGS sequence"/>
</dbReference>
<gene>
    <name evidence="3" type="ORF">AFUS01_LOCUS31386</name>
</gene>
<keyword evidence="2" id="KW-0812">Transmembrane</keyword>
<reference evidence="3" key="1">
    <citation type="submission" date="2021-06" db="EMBL/GenBank/DDBJ databases">
        <authorList>
            <person name="Hodson N. C."/>
            <person name="Mongue J. A."/>
            <person name="Jaron S. K."/>
        </authorList>
    </citation>
    <scope>NUCLEOTIDE SEQUENCE</scope>
</reference>
<evidence type="ECO:0000256" key="2">
    <source>
        <dbReference type="SAM" id="Phobius"/>
    </source>
</evidence>
<keyword evidence="4" id="KW-1185">Reference proteome</keyword>
<accession>A0A8J2PG69</accession>
<dbReference type="EMBL" id="CAJVCH010497720">
    <property type="protein sequence ID" value="CAG7821023.1"/>
    <property type="molecule type" value="Genomic_DNA"/>
</dbReference>